<name>A0ABR8PV65_9CLOT</name>
<protein>
    <submittedName>
        <fullName evidence="2">Helix-turn-helix transcriptional regulator</fullName>
    </submittedName>
</protein>
<sequence length="84" mass="9619">MAYRFKIFGDGILLRKRELSIKGIEYLQKYCKENNITAYKLSKVSGVSNTYCYKLLRGKMSNPSISTINRISMALGLNISDFLK</sequence>
<gene>
    <name evidence="2" type="ORF">H9661_11900</name>
</gene>
<dbReference type="InterPro" id="IPR001387">
    <property type="entry name" value="Cro/C1-type_HTH"/>
</dbReference>
<evidence type="ECO:0000313" key="2">
    <source>
        <dbReference type="EMBL" id="MBD7912062.1"/>
    </source>
</evidence>
<evidence type="ECO:0000313" key="3">
    <source>
        <dbReference type="Proteomes" id="UP000627781"/>
    </source>
</evidence>
<dbReference type="EMBL" id="JACSRA010000018">
    <property type="protein sequence ID" value="MBD7912062.1"/>
    <property type="molecule type" value="Genomic_DNA"/>
</dbReference>
<dbReference type="SMART" id="SM00530">
    <property type="entry name" value="HTH_XRE"/>
    <property type="match status" value="1"/>
</dbReference>
<dbReference type="SUPFAM" id="SSF47413">
    <property type="entry name" value="lambda repressor-like DNA-binding domains"/>
    <property type="match status" value="1"/>
</dbReference>
<dbReference type="Proteomes" id="UP000627781">
    <property type="component" value="Unassembled WGS sequence"/>
</dbReference>
<dbReference type="CDD" id="cd00093">
    <property type="entry name" value="HTH_XRE"/>
    <property type="match status" value="1"/>
</dbReference>
<comment type="caution">
    <text evidence="2">The sequence shown here is derived from an EMBL/GenBank/DDBJ whole genome shotgun (WGS) entry which is preliminary data.</text>
</comment>
<evidence type="ECO:0000259" key="1">
    <source>
        <dbReference type="PROSITE" id="PS50943"/>
    </source>
</evidence>
<dbReference type="RefSeq" id="WP_191769018.1">
    <property type="nucleotide sequence ID" value="NZ_JACSRA010000018.1"/>
</dbReference>
<feature type="domain" description="HTH cro/C1-type" evidence="1">
    <location>
        <begin position="27"/>
        <end position="82"/>
    </location>
</feature>
<organism evidence="2 3">
    <name type="scientific">Clostridium cibarium</name>
    <dbReference type="NCBI Taxonomy" id="2762247"/>
    <lineage>
        <taxon>Bacteria</taxon>
        <taxon>Bacillati</taxon>
        <taxon>Bacillota</taxon>
        <taxon>Clostridia</taxon>
        <taxon>Eubacteriales</taxon>
        <taxon>Clostridiaceae</taxon>
        <taxon>Clostridium</taxon>
    </lineage>
</organism>
<proteinExistence type="predicted"/>
<accession>A0ABR8PV65</accession>
<dbReference type="Pfam" id="PF13443">
    <property type="entry name" value="HTH_26"/>
    <property type="match status" value="1"/>
</dbReference>
<dbReference type="InterPro" id="IPR010982">
    <property type="entry name" value="Lambda_DNA-bd_dom_sf"/>
</dbReference>
<dbReference type="Gene3D" id="1.10.260.40">
    <property type="entry name" value="lambda repressor-like DNA-binding domains"/>
    <property type="match status" value="1"/>
</dbReference>
<reference evidence="2 3" key="1">
    <citation type="submission" date="2020-08" db="EMBL/GenBank/DDBJ databases">
        <title>A Genomic Blueprint of the Chicken Gut Microbiome.</title>
        <authorList>
            <person name="Gilroy R."/>
            <person name="Ravi A."/>
            <person name="Getino M."/>
            <person name="Pursley I."/>
            <person name="Horton D.L."/>
            <person name="Alikhan N.-F."/>
            <person name="Baker D."/>
            <person name="Gharbi K."/>
            <person name="Hall N."/>
            <person name="Watson M."/>
            <person name="Adriaenssens E.M."/>
            <person name="Foster-Nyarko E."/>
            <person name="Jarju S."/>
            <person name="Secka A."/>
            <person name="Antonio M."/>
            <person name="Oren A."/>
            <person name="Chaudhuri R."/>
            <person name="La Ragione R.M."/>
            <person name="Hildebrand F."/>
            <person name="Pallen M.J."/>
        </authorList>
    </citation>
    <scope>NUCLEOTIDE SEQUENCE [LARGE SCALE GENOMIC DNA]</scope>
    <source>
        <strain evidence="2 3">Sa3CVN1</strain>
    </source>
</reference>
<dbReference type="PROSITE" id="PS50943">
    <property type="entry name" value="HTH_CROC1"/>
    <property type="match status" value="1"/>
</dbReference>
<keyword evidence="3" id="KW-1185">Reference proteome</keyword>